<sequence length="30" mass="3358">MPVLNPPSFLKSPLPLNPPHILNESPPYTF</sequence>
<accession>A0A8S5T3V5</accession>
<proteinExistence type="predicted"/>
<name>A0A8S5T3V5_9CAUD</name>
<organism evidence="1">
    <name type="scientific">Myoviridae sp. ctqfO1</name>
    <dbReference type="NCBI Taxonomy" id="2827710"/>
    <lineage>
        <taxon>Viruses</taxon>
        <taxon>Duplodnaviria</taxon>
        <taxon>Heunggongvirae</taxon>
        <taxon>Uroviricota</taxon>
        <taxon>Caudoviricetes</taxon>
    </lineage>
</organism>
<protein>
    <submittedName>
        <fullName evidence="1">Uncharacterized protein</fullName>
    </submittedName>
</protein>
<dbReference type="EMBL" id="BK032734">
    <property type="protein sequence ID" value="DAF57458.1"/>
    <property type="molecule type" value="Genomic_DNA"/>
</dbReference>
<reference evidence="1" key="1">
    <citation type="journal article" date="2021" name="Proc. Natl. Acad. Sci. U.S.A.">
        <title>A Catalog of Tens of Thousands of Viruses from Human Metagenomes Reveals Hidden Associations with Chronic Diseases.</title>
        <authorList>
            <person name="Tisza M.J."/>
            <person name="Buck C.B."/>
        </authorList>
    </citation>
    <scope>NUCLEOTIDE SEQUENCE</scope>
    <source>
        <strain evidence="1">CtqfO1</strain>
    </source>
</reference>
<evidence type="ECO:0000313" key="1">
    <source>
        <dbReference type="EMBL" id="DAF57458.1"/>
    </source>
</evidence>